<name>A0A1G6VU52_NIADE</name>
<dbReference type="EMBL" id="FMZO01000010">
    <property type="protein sequence ID" value="SDD57081.1"/>
    <property type="molecule type" value="Genomic_DNA"/>
</dbReference>
<dbReference type="OrthoDB" id="795653at2"/>
<evidence type="ECO:0000313" key="1">
    <source>
        <dbReference type="EMBL" id="SDD57081.1"/>
    </source>
</evidence>
<protein>
    <recommendedName>
        <fullName evidence="3">SnoaL-like domain-containing protein</fullName>
    </recommendedName>
</protein>
<evidence type="ECO:0000313" key="2">
    <source>
        <dbReference type="Proteomes" id="UP000198757"/>
    </source>
</evidence>
<dbReference type="STRING" id="1285928.SAMN04487894_110152"/>
<accession>A0A1G6VU52</accession>
<dbReference type="Gene3D" id="3.10.450.50">
    <property type="match status" value="1"/>
</dbReference>
<evidence type="ECO:0008006" key="3">
    <source>
        <dbReference type="Google" id="ProtNLM"/>
    </source>
</evidence>
<reference evidence="2" key="1">
    <citation type="submission" date="2016-10" db="EMBL/GenBank/DDBJ databases">
        <authorList>
            <person name="Varghese N."/>
            <person name="Submissions S."/>
        </authorList>
    </citation>
    <scope>NUCLEOTIDE SEQUENCE [LARGE SCALE GENOMIC DNA]</scope>
    <source>
        <strain evidence="2">DSM 25811 / CCM 8410 / LMG 26954 / E90</strain>
    </source>
</reference>
<dbReference type="Proteomes" id="UP000198757">
    <property type="component" value="Unassembled WGS sequence"/>
</dbReference>
<dbReference type="InterPro" id="IPR032710">
    <property type="entry name" value="NTF2-like_dom_sf"/>
</dbReference>
<keyword evidence="2" id="KW-1185">Reference proteome</keyword>
<organism evidence="1 2">
    <name type="scientific">Niabella drilacis (strain DSM 25811 / CCM 8410 / CCUG 62505 / LMG 26954 / E90)</name>
    <dbReference type="NCBI Taxonomy" id="1285928"/>
    <lineage>
        <taxon>Bacteria</taxon>
        <taxon>Pseudomonadati</taxon>
        <taxon>Bacteroidota</taxon>
        <taxon>Chitinophagia</taxon>
        <taxon>Chitinophagales</taxon>
        <taxon>Chitinophagaceae</taxon>
        <taxon>Niabella</taxon>
    </lineage>
</organism>
<sequence length="114" mass="12990">MDHKAKALVLRFIDQLNNEHFSGAQDCLHDGFVFEGVLGRREGAAVYIREMEQMKLKYQVLQSFEAGTDISLWYMINMGGKRIPASGWYHTDAGKIRSLKVVFDPRPLLDSGKE</sequence>
<dbReference type="RefSeq" id="WP_090391506.1">
    <property type="nucleotide sequence ID" value="NZ_FMZO01000010.1"/>
</dbReference>
<dbReference type="AlphaFoldDB" id="A0A1G6VU52"/>
<proteinExistence type="predicted"/>
<gene>
    <name evidence="1" type="ORF">SAMN04487894_110152</name>
</gene>
<dbReference type="SUPFAM" id="SSF54427">
    <property type="entry name" value="NTF2-like"/>
    <property type="match status" value="1"/>
</dbReference>